<dbReference type="EMBL" id="JBHSEP010000011">
    <property type="protein sequence ID" value="MFC4599675.1"/>
    <property type="molecule type" value="Genomic_DNA"/>
</dbReference>
<proteinExistence type="predicted"/>
<protein>
    <submittedName>
        <fullName evidence="1">Uncharacterized protein</fullName>
    </submittedName>
</protein>
<comment type="caution">
    <text evidence="1">The sequence shown here is derived from an EMBL/GenBank/DDBJ whole genome shotgun (WGS) entry which is preliminary data.</text>
</comment>
<keyword evidence="2" id="KW-1185">Reference proteome</keyword>
<gene>
    <name evidence="1" type="ORF">ACFO3S_15590</name>
</gene>
<organism evidence="1 2">
    <name type="scientific">Cohnella hongkongensis</name>
    <dbReference type="NCBI Taxonomy" id="178337"/>
    <lineage>
        <taxon>Bacteria</taxon>
        <taxon>Bacillati</taxon>
        <taxon>Bacillota</taxon>
        <taxon>Bacilli</taxon>
        <taxon>Bacillales</taxon>
        <taxon>Paenibacillaceae</taxon>
        <taxon>Cohnella</taxon>
    </lineage>
</organism>
<dbReference type="RefSeq" id="WP_378097926.1">
    <property type="nucleotide sequence ID" value="NZ_JBHSEP010000011.1"/>
</dbReference>
<evidence type="ECO:0000313" key="2">
    <source>
        <dbReference type="Proteomes" id="UP001596028"/>
    </source>
</evidence>
<reference evidence="2" key="1">
    <citation type="journal article" date="2019" name="Int. J. Syst. Evol. Microbiol.">
        <title>The Global Catalogue of Microorganisms (GCM) 10K type strain sequencing project: providing services to taxonomists for standard genome sequencing and annotation.</title>
        <authorList>
            <consortium name="The Broad Institute Genomics Platform"/>
            <consortium name="The Broad Institute Genome Sequencing Center for Infectious Disease"/>
            <person name="Wu L."/>
            <person name="Ma J."/>
        </authorList>
    </citation>
    <scope>NUCLEOTIDE SEQUENCE [LARGE SCALE GENOMIC DNA]</scope>
    <source>
        <strain evidence="2">CCUG 49571</strain>
    </source>
</reference>
<accession>A0ABV9FFZ5</accession>
<sequence length="52" mass="5614">MNLLSLVLFIAFEGAVEEIAARLLAKGLDPAMVEEVTGLTADRISMLKESVH</sequence>
<name>A0ABV9FFZ5_9BACL</name>
<dbReference type="Proteomes" id="UP001596028">
    <property type="component" value="Unassembled WGS sequence"/>
</dbReference>
<evidence type="ECO:0000313" key="1">
    <source>
        <dbReference type="EMBL" id="MFC4599675.1"/>
    </source>
</evidence>